<evidence type="ECO:0000313" key="2">
    <source>
        <dbReference type="EMBL" id="RFU69702.1"/>
    </source>
</evidence>
<proteinExistence type="predicted"/>
<name>A0A372LR96_9BACI</name>
<keyword evidence="1" id="KW-1133">Transmembrane helix</keyword>
<accession>A0A372LR96</accession>
<comment type="caution">
    <text evidence="2">The sequence shown here is derived from an EMBL/GenBank/DDBJ whole genome shotgun (WGS) entry which is preliminary data.</text>
</comment>
<organism evidence="2 3">
    <name type="scientific">Peribacillus saganii</name>
    <dbReference type="NCBI Taxonomy" id="2303992"/>
    <lineage>
        <taxon>Bacteria</taxon>
        <taxon>Bacillati</taxon>
        <taxon>Bacillota</taxon>
        <taxon>Bacilli</taxon>
        <taxon>Bacillales</taxon>
        <taxon>Bacillaceae</taxon>
        <taxon>Peribacillus</taxon>
    </lineage>
</organism>
<evidence type="ECO:0000256" key="1">
    <source>
        <dbReference type="SAM" id="Phobius"/>
    </source>
</evidence>
<reference evidence="2 3" key="1">
    <citation type="submission" date="2018-08" db="EMBL/GenBank/DDBJ databases">
        <title>Bacillus chawlae sp. nov., Bacillus glennii sp. nov., and Bacillus saganii sp. nov. Isolated from the Vehicle Assembly Building at Kennedy Space Center where the Viking Spacecraft were Assembled.</title>
        <authorList>
            <person name="Seuylemezian A."/>
            <person name="Vaishampayan P."/>
        </authorList>
    </citation>
    <scope>NUCLEOTIDE SEQUENCE [LARGE SCALE GENOMIC DNA]</scope>
    <source>
        <strain evidence="2 3">V47-23a</strain>
    </source>
</reference>
<feature type="transmembrane region" description="Helical" evidence="1">
    <location>
        <begin position="30"/>
        <end position="48"/>
    </location>
</feature>
<sequence length="81" mass="9545">MGRFKYNKEDIIRYHPELAEEVISISGLEFFVYLDLLVFTLILSFLLYPLVDTVWLLFCIPISFFVSCIIVFRLFCKKAPS</sequence>
<dbReference type="AlphaFoldDB" id="A0A372LR96"/>
<keyword evidence="1" id="KW-0472">Membrane</keyword>
<keyword evidence="3" id="KW-1185">Reference proteome</keyword>
<protein>
    <submittedName>
        <fullName evidence="2">Uncharacterized protein</fullName>
    </submittedName>
</protein>
<evidence type="ECO:0000313" key="3">
    <source>
        <dbReference type="Proteomes" id="UP000264541"/>
    </source>
</evidence>
<keyword evidence="1" id="KW-0812">Transmembrane</keyword>
<dbReference type="Proteomes" id="UP000264541">
    <property type="component" value="Unassembled WGS sequence"/>
</dbReference>
<dbReference type="EMBL" id="QVTE01000023">
    <property type="protein sequence ID" value="RFU69702.1"/>
    <property type="molecule type" value="Genomic_DNA"/>
</dbReference>
<gene>
    <name evidence="2" type="ORF">D0469_09025</name>
</gene>
<feature type="transmembrane region" description="Helical" evidence="1">
    <location>
        <begin position="54"/>
        <end position="76"/>
    </location>
</feature>